<proteinExistence type="predicted"/>
<feature type="compositionally biased region" description="Low complexity" evidence="1">
    <location>
        <begin position="73"/>
        <end position="88"/>
    </location>
</feature>
<feature type="compositionally biased region" description="Basic and acidic residues" evidence="1">
    <location>
        <begin position="89"/>
        <end position="104"/>
    </location>
</feature>
<name>A0AAN8IQI6_TRICO</name>
<evidence type="ECO:0000256" key="1">
    <source>
        <dbReference type="SAM" id="MobiDB-lite"/>
    </source>
</evidence>
<dbReference type="EMBL" id="WIXE01004384">
    <property type="protein sequence ID" value="KAK5983084.1"/>
    <property type="molecule type" value="Genomic_DNA"/>
</dbReference>
<feature type="region of interest" description="Disordered" evidence="1">
    <location>
        <begin position="62"/>
        <end position="117"/>
    </location>
</feature>
<gene>
    <name evidence="2" type="ORF">GCK32_005403</name>
</gene>
<protein>
    <submittedName>
        <fullName evidence="2">Uncharacterized protein</fullName>
    </submittedName>
</protein>
<reference evidence="2 3" key="1">
    <citation type="submission" date="2019-10" db="EMBL/GenBank/DDBJ databases">
        <title>Assembly and Annotation for the nematode Trichostrongylus colubriformis.</title>
        <authorList>
            <person name="Martin J."/>
        </authorList>
    </citation>
    <scope>NUCLEOTIDE SEQUENCE [LARGE SCALE GENOMIC DNA]</scope>
    <source>
        <strain evidence="2">G859</strain>
        <tissue evidence="2">Whole worm</tissue>
    </source>
</reference>
<dbReference type="Proteomes" id="UP001331761">
    <property type="component" value="Unassembled WGS sequence"/>
</dbReference>
<evidence type="ECO:0000313" key="3">
    <source>
        <dbReference type="Proteomes" id="UP001331761"/>
    </source>
</evidence>
<evidence type="ECO:0000313" key="2">
    <source>
        <dbReference type="EMBL" id="KAK5983084.1"/>
    </source>
</evidence>
<organism evidence="2 3">
    <name type="scientific">Trichostrongylus colubriformis</name>
    <name type="common">Black scour worm</name>
    <dbReference type="NCBI Taxonomy" id="6319"/>
    <lineage>
        <taxon>Eukaryota</taxon>
        <taxon>Metazoa</taxon>
        <taxon>Ecdysozoa</taxon>
        <taxon>Nematoda</taxon>
        <taxon>Chromadorea</taxon>
        <taxon>Rhabditida</taxon>
        <taxon>Rhabditina</taxon>
        <taxon>Rhabditomorpha</taxon>
        <taxon>Strongyloidea</taxon>
        <taxon>Trichostrongylidae</taxon>
        <taxon>Trichostrongylus</taxon>
    </lineage>
</organism>
<feature type="region of interest" description="Disordered" evidence="1">
    <location>
        <begin position="159"/>
        <end position="178"/>
    </location>
</feature>
<accession>A0AAN8IQI6</accession>
<keyword evidence="3" id="KW-1185">Reference proteome</keyword>
<dbReference type="AlphaFoldDB" id="A0AAN8IQI6"/>
<comment type="caution">
    <text evidence="2">The sequence shown here is derived from an EMBL/GenBank/DDBJ whole genome shotgun (WGS) entry which is preliminary data.</text>
</comment>
<sequence>MKTAEEEERLRTIVAEQRKIAPALPIKKRLPKFKRTLSVKQIKRIKKPVIIGRNLKKIEPRIIPLESGRRKPSVMSSSSTNPKPSTTPQHDHKPLPKRPSEKRPVPPPLPKAEKKPSSFREIFAAIPFEPPRRVVPPPYPCWVDGHLRGGCVEVVEFKPTTKSPPPRDEPSGRVSPGWERYYPEHDVTGWDNGSFDQVIVGQLPSITKSEPIDELRDHTYHRLTQGSRSLQHYDPHLYDHYNYLSYQNHRFERPSWACGESVRESKYVPYEQQYGHGLYVGPAQCYPIAGAAGPSYTYDAPYYEVDMPLHLDYGGPFRELHPSLRREL</sequence>